<sequence>MTKSKLTSLDKLSFQDLQGDAEFIPLMSAEDEDAMHKEDLPDTLPILPLRNTVLFPGVVIPITAGRDKSIKLINETNKGNKIIGVVSQKDEFEEEPGIDDINTIGTVAQILRVLKMPDGNTTVIIQGKKRFEVKEVLETVPYMTAQIREVAEARPEKENDEFRAIIDSIKEMALRIIKDSPNIPSEAAFAIKNIESSSFLINFVSSNLNIAVEEKQKLLEINNLKDRALETLRYMNIEIQKLSLRNDIQSKVQHDINQQQREYFLQQQMRTIQEELGGSTVEEEIDEMRIQAKKKKWSKEVQKHFEKELSKMQRMNPQVAEYSIQRNYLDLLLDLPWNQYSKDKFDLKRARKVLDRDHYGLDDVKKRIIEYLAVLKLRNDMKSPILCLYGPPGVGKTSLGKSVAEALGRKYVRMSLGGLRDEAEIRGHRKTYIGAMPGRIVQSIKKAGTSNPVFVLDEIDKISASNQGDPSSAMLEVLDPEQNNSFYDNFLELGYDLSKVMFIATSNSLSTIQPALRDRMEIINVTGYTVEEKVEIAKRHLLPKQLKEHGLDSNAIQIPKKQLEKIVEGYTRESGVRSLEKQIAKMVRYVAMKIAMEEDYEKKITNKIIVEVLGAPKMERDKYENNDVAGVVTGLAWTSVGGDILFIESTISKGKGTLNLTGNLGKVMKESATIALEYIKSNAEILGISPDIFENYNVHIHVPEGATPKDGPSAGITMLTSLVSLFTQLKVKKSLAMTGEITLRGKVLPVGGIKEKILAAKRAHIKEILLCEDNRRDIMEIKPEYLKGLKFHYVKDMSEVLEVALTKEKVKNAKKL</sequence>
<gene>
    <name evidence="10 18" type="primary">lon</name>
    <name evidence="18" type="ORF">EI546_02030</name>
</gene>
<evidence type="ECO:0000256" key="1">
    <source>
        <dbReference type="ARBA" id="ARBA00004496"/>
    </source>
</evidence>
<feature type="domain" description="Lon N-terminal" evidence="17">
    <location>
        <begin position="44"/>
        <end position="239"/>
    </location>
</feature>
<keyword evidence="5 10" id="KW-0378">Hydrolase</keyword>
<comment type="catalytic activity">
    <reaction evidence="9 10 11 14">
        <text>Hydrolysis of proteins in presence of ATP.</text>
        <dbReference type="EC" id="3.4.21.53"/>
    </reaction>
</comment>
<dbReference type="PRINTS" id="PR00830">
    <property type="entry name" value="ENDOLAPTASE"/>
</dbReference>
<comment type="subunit">
    <text evidence="10 11">Homohexamer. Organized in a ring with a central cavity.</text>
</comment>
<dbReference type="Pfam" id="PF00004">
    <property type="entry name" value="AAA"/>
    <property type="match status" value="1"/>
</dbReference>
<dbReference type="Gene3D" id="1.20.5.5270">
    <property type="match status" value="1"/>
</dbReference>
<evidence type="ECO:0000259" key="17">
    <source>
        <dbReference type="PROSITE" id="PS51787"/>
    </source>
</evidence>
<dbReference type="Pfam" id="PF22667">
    <property type="entry name" value="Lon_lid"/>
    <property type="match status" value="1"/>
</dbReference>
<keyword evidence="2 10" id="KW-0963">Cytoplasm</keyword>
<dbReference type="Gene3D" id="3.30.230.10">
    <property type="match status" value="1"/>
</dbReference>
<feature type="active site" evidence="10 12">
    <location>
        <position position="756"/>
    </location>
</feature>
<evidence type="ECO:0000313" key="19">
    <source>
        <dbReference type="Proteomes" id="UP000285517"/>
    </source>
</evidence>
<dbReference type="Gene3D" id="1.10.8.60">
    <property type="match status" value="1"/>
</dbReference>
<dbReference type="EMBL" id="CP034951">
    <property type="protein sequence ID" value="QAA80581.1"/>
    <property type="molecule type" value="Genomic_DNA"/>
</dbReference>
<dbReference type="InterPro" id="IPR008269">
    <property type="entry name" value="Lon_proteolytic"/>
</dbReference>
<dbReference type="CDD" id="cd19500">
    <property type="entry name" value="RecA-like_Lon"/>
    <property type="match status" value="1"/>
</dbReference>
<dbReference type="SMART" id="SM00464">
    <property type="entry name" value="LON"/>
    <property type="match status" value="1"/>
</dbReference>
<evidence type="ECO:0000256" key="10">
    <source>
        <dbReference type="HAMAP-Rule" id="MF_01973"/>
    </source>
</evidence>
<keyword evidence="6 10" id="KW-0720">Serine protease</keyword>
<dbReference type="AlphaFoldDB" id="A0A410G014"/>
<evidence type="ECO:0000256" key="3">
    <source>
        <dbReference type="ARBA" id="ARBA00022670"/>
    </source>
</evidence>
<dbReference type="GO" id="GO:0005737">
    <property type="term" value="C:cytoplasm"/>
    <property type="evidence" value="ECO:0007669"/>
    <property type="project" value="UniProtKB-SubCell"/>
</dbReference>
<dbReference type="Gene3D" id="2.30.130.40">
    <property type="entry name" value="LON domain-like"/>
    <property type="match status" value="1"/>
</dbReference>
<dbReference type="PANTHER" id="PTHR10046">
    <property type="entry name" value="ATP DEPENDENT LON PROTEASE FAMILY MEMBER"/>
    <property type="match status" value="1"/>
</dbReference>
<keyword evidence="4 10" id="KW-0547">Nucleotide-binding</keyword>
<dbReference type="PROSITE" id="PS01046">
    <property type="entry name" value="LON_SER"/>
    <property type="match status" value="1"/>
</dbReference>
<dbReference type="InterPro" id="IPR004815">
    <property type="entry name" value="Lon_bac/euk-typ"/>
</dbReference>
<evidence type="ECO:0000313" key="18">
    <source>
        <dbReference type="EMBL" id="QAA80581.1"/>
    </source>
</evidence>
<dbReference type="HAMAP" id="MF_01973">
    <property type="entry name" value="lon_bact"/>
    <property type="match status" value="1"/>
</dbReference>
<evidence type="ECO:0000256" key="7">
    <source>
        <dbReference type="ARBA" id="ARBA00022840"/>
    </source>
</evidence>
<dbReference type="Gene3D" id="1.20.58.1480">
    <property type="match status" value="1"/>
</dbReference>
<organism evidence="18 19">
    <name type="scientific">Aequorivita ciconiae</name>
    <dbReference type="NCBI Taxonomy" id="2494375"/>
    <lineage>
        <taxon>Bacteria</taxon>
        <taxon>Pseudomonadati</taxon>
        <taxon>Bacteroidota</taxon>
        <taxon>Flavobacteriia</taxon>
        <taxon>Flavobacteriales</taxon>
        <taxon>Flavobacteriaceae</taxon>
        <taxon>Aequorivita</taxon>
    </lineage>
</organism>
<comment type="subcellular location">
    <subcellularLocation>
        <location evidence="1 10 11">Cytoplasm</location>
    </subcellularLocation>
</comment>
<dbReference type="InterPro" id="IPR014721">
    <property type="entry name" value="Ribsml_uS5_D2-typ_fold_subgr"/>
</dbReference>
<dbReference type="InterPro" id="IPR027065">
    <property type="entry name" value="Lon_Prtase"/>
</dbReference>
<accession>A0A410G014</accession>
<dbReference type="SUPFAM" id="SSF52540">
    <property type="entry name" value="P-loop containing nucleoside triphosphate hydrolases"/>
    <property type="match status" value="1"/>
</dbReference>
<keyword evidence="8 10" id="KW-0346">Stress response</keyword>
<evidence type="ECO:0000256" key="4">
    <source>
        <dbReference type="ARBA" id="ARBA00022741"/>
    </source>
</evidence>
<feature type="binding site" evidence="10 13">
    <location>
        <begin position="390"/>
        <end position="397"/>
    </location>
    <ligand>
        <name>ATP</name>
        <dbReference type="ChEBI" id="CHEBI:30616"/>
    </ligand>
</feature>
<dbReference type="KEGG" id="aev:EI546_02030"/>
<dbReference type="SUPFAM" id="SSF54211">
    <property type="entry name" value="Ribosomal protein S5 domain 2-like"/>
    <property type="match status" value="1"/>
</dbReference>
<dbReference type="PROSITE" id="PS51786">
    <property type="entry name" value="LON_PROTEOLYTIC"/>
    <property type="match status" value="1"/>
</dbReference>
<dbReference type="InterPro" id="IPR003593">
    <property type="entry name" value="AAA+_ATPase"/>
</dbReference>
<evidence type="ECO:0000256" key="9">
    <source>
        <dbReference type="ARBA" id="ARBA00050665"/>
    </source>
</evidence>
<dbReference type="NCBIfam" id="TIGR00763">
    <property type="entry name" value="lon"/>
    <property type="match status" value="1"/>
</dbReference>
<dbReference type="GO" id="GO:0004252">
    <property type="term" value="F:serine-type endopeptidase activity"/>
    <property type="evidence" value="ECO:0007669"/>
    <property type="project" value="UniProtKB-UniRule"/>
</dbReference>
<comment type="function">
    <text evidence="10">ATP-dependent serine protease that mediates the selective degradation of mutant and abnormal proteins as well as certain short-lived regulatory proteins. Required for cellular homeostasis and for survival from DNA damage and developmental changes induced by stress. Degrades polypeptides processively to yield small peptide fragments that are 5 to 10 amino acids long. Binds to DNA in a double-stranded, site-specific manner.</text>
</comment>
<feature type="active site" evidence="10 12">
    <location>
        <position position="713"/>
    </location>
</feature>
<evidence type="ECO:0000256" key="8">
    <source>
        <dbReference type="ARBA" id="ARBA00023016"/>
    </source>
</evidence>
<dbReference type="RefSeq" id="WP_128248978.1">
    <property type="nucleotide sequence ID" value="NZ_CP034951.1"/>
</dbReference>
<dbReference type="SMART" id="SM00382">
    <property type="entry name" value="AAA"/>
    <property type="match status" value="1"/>
</dbReference>
<feature type="domain" description="Lon proteolytic" evidence="16">
    <location>
        <begin position="626"/>
        <end position="807"/>
    </location>
</feature>
<comment type="similarity">
    <text evidence="10 11 14 15">Belongs to the peptidase S16 family.</text>
</comment>
<dbReference type="InterPro" id="IPR054594">
    <property type="entry name" value="Lon_lid"/>
</dbReference>
<dbReference type="GO" id="GO:0006515">
    <property type="term" value="P:protein quality control for misfolded or incompletely synthesized proteins"/>
    <property type="evidence" value="ECO:0007669"/>
    <property type="project" value="UniProtKB-UniRule"/>
</dbReference>
<dbReference type="PIRSF" id="PIRSF001174">
    <property type="entry name" value="Lon_proteas"/>
    <property type="match status" value="1"/>
</dbReference>
<dbReference type="SUPFAM" id="SSF88697">
    <property type="entry name" value="PUA domain-like"/>
    <property type="match status" value="1"/>
</dbReference>
<dbReference type="PROSITE" id="PS51787">
    <property type="entry name" value="LON_N"/>
    <property type="match status" value="1"/>
</dbReference>
<dbReference type="GO" id="GO:0005524">
    <property type="term" value="F:ATP binding"/>
    <property type="evidence" value="ECO:0007669"/>
    <property type="project" value="UniProtKB-UniRule"/>
</dbReference>
<dbReference type="InterPro" id="IPR027417">
    <property type="entry name" value="P-loop_NTPase"/>
</dbReference>
<dbReference type="EC" id="3.4.21.53" evidence="10 11"/>
<dbReference type="GO" id="GO:0016887">
    <property type="term" value="F:ATP hydrolysis activity"/>
    <property type="evidence" value="ECO:0007669"/>
    <property type="project" value="UniProtKB-UniRule"/>
</dbReference>
<dbReference type="InterPro" id="IPR020568">
    <property type="entry name" value="Ribosomal_Su5_D2-typ_SF"/>
</dbReference>
<dbReference type="InterPro" id="IPR015947">
    <property type="entry name" value="PUA-like_sf"/>
</dbReference>
<dbReference type="InterPro" id="IPR008268">
    <property type="entry name" value="Peptidase_S16_AS"/>
</dbReference>
<evidence type="ECO:0000256" key="13">
    <source>
        <dbReference type="PIRSR" id="PIRSR001174-2"/>
    </source>
</evidence>
<proteinExistence type="evidence at transcript level"/>
<dbReference type="InterPro" id="IPR027543">
    <property type="entry name" value="Lon_bac"/>
</dbReference>
<dbReference type="GO" id="GO:0043565">
    <property type="term" value="F:sequence-specific DNA binding"/>
    <property type="evidence" value="ECO:0007669"/>
    <property type="project" value="UniProtKB-UniRule"/>
</dbReference>
<protein>
    <recommendedName>
        <fullName evidence="10 11">Lon protease</fullName>
        <ecNumber evidence="10 11">3.4.21.53</ecNumber>
    </recommendedName>
    <alternativeName>
        <fullName evidence="10">ATP-dependent protease La</fullName>
    </alternativeName>
</protein>
<evidence type="ECO:0000256" key="6">
    <source>
        <dbReference type="ARBA" id="ARBA00022825"/>
    </source>
</evidence>
<dbReference type="Gene3D" id="3.40.50.300">
    <property type="entry name" value="P-loop containing nucleotide triphosphate hydrolases"/>
    <property type="match status" value="1"/>
</dbReference>
<keyword evidence="7 10" id="KW-0067">ATP-binding</keyword>
<dbReference type="FunFam" id="3.40.50.300:FF:000021">
    <property type="entry name" value="Lon protease homolog"/>
    <property type="match status" value="1"/>
</dbReference>
<comment type="induction">
    <text evidence="10">By heat shock.</text>
</comment>
<dbReference type="GO" id="GO:0004176">
    <property type="term" value="F:ATP-dependent peptidase activity"/>
    <property type="evidence" value="ECO:0007669"/>
    <property type="project" value="UniProtKB-UniRule"/>
</dbReference>
<evidence type="ECO:0000256" key="2">
    <source>
        <dbReference type="ARBA" id="ARBA00022490"/>
    </source>
</evidence>
<dbReference type="InterPro" id="IPR003111">
    <property type="entry name" value="Lon_prtase_N"/>
</dbReference>
<evidence type="ECO:0000256" key="5">
    <source>
        <dbReference type="ARBA" id="ARBA00022801"/>
    </source>
</evidence>
<dbReference type="OrthoDB" id="9803599at2"/>
<evidence type="ECO:0000259" key="16">
    <source>
        <dbReference type="PROSITE" id="PS51786"/>
    </source>
</evidence>
<evidence type="ECO:0000256" key="12">
    <source>
        <dbReference type="PIRSR" id="PIRSR001174-1"/>
    </source>
</evidence>
<dbReference type="InterPro" id="IPR046336">
    <property type="entry name" value="Lon_prtase_N_sf"/>
</dbReference>
<dbReference type="Pfam" id="PF02190">
    <property type="entry name" value="LON_substr_bdg"/>
    <property type="match status" value="1"/>
</dbReference>
<name>A0A410G014_9FLAO</name>
<keyword evidence="19" id="KW-1185">Reference proteome</keyword>
<dbReference type="Pfam" id="PF05362">
    <property type="entry name" value="Lon_C"/>
    <property type="match status" value="1"/>
</dbReference>
<reference evidence="18 19" key="1">
    <citation type="submission" date="2019-01" db="EMBL/GenBank/DDBJ databases">
        <title>Complete genome sequencing of Aequorivita sp. H23M31.</title>
        <authorList>
            <person name="Bae J.-W."/>
        </authorList>
    </citation>
    <scope>NUCLEOTIDE SEQUENCE [LARGE SCALE GENOMIC DNA]</scope>
    <source>
        <strain evidence="18 19">H23M31</strain>
    </source>
</reference>
<keyword evidence="3 10" id="KW-0645">Protease</keyword>
<dbReference type="GO" id="GO:0034605">
    <property type="term" value="P:cellular response to heat"/>
    <property type="evidence" value="ECO:0007669"/>
    <property type="project" value="UniProtKB-UniRule"/>
</dbReference>
<evidence type="ECO:0000256" key="14">
    <source>
        <dbReference type="PROSITE-ProRule" id="PRU01122"/>
    </source>
</evidence>
<evidence type="ECO:0000256" key="11">
    <source>
        <dbReference type="PIRNR" id="PIRNR001174"/>
    </source>
</evidence>
<dbReference type="InterPro" id="IPR003959">
    <property type="entry name" value="ATPase_AAA_core"/>
</dbReference>
<dbReference type="Proteomes" id="UP000285517">
    <property type="component" value="Chromosome"/>
</dbReference>
<evidence type="ECO:0000256" key="15">
    <source>
        <dbReference type="RuleBase" id="RU000591"/>
    </source>
</evidence>